<dbReference type="InterPro" id="IPR002884">
    <property type="entry name" value="P_dom"/>
</dbReference>
<evidence type="ECO:0000256" key="1">
    <source>
        <dbReference type="ARBA" id="ARBA00022670"/>
    </source>
</evidence>
<sequence>MKLAKFFTSLFLLGVLFSCSKEELVVEDSLINENTDLATDFGRYQGTSLGMYKGVFSTSDSEERGVVEIKIINSQYAKATLEKIDGTVEEYKGIIHGTRALGGMDISFSSDHSSFNFRVDEDGSNPIITDAIDEDKAALIKVVKEDVRGAVVPLTGSFTSAIGGSGTWSIIFNTGDGSGNDTDITTQSIFDTVDYGSATGNEQSGCNTVDDVTTCTIGGAYMSQGVAITWTGSHTYLDISNCSAASGTWTAGVSSGTWTTDNVCTTPGDYIQTAIPITPTAEGTAANCISPNFTLDISEFTDSGLTGDTTCSSTTTVRDVFYSWTATSDALVFRAEQISNEANEDIIIRDSTGAFIACAEGSFFGGTTLSGWSIGDDLIIQIINNIFDESTGFCLAEASVPTVPGNDLCENAFAITCGESVSGNTLLATDTTMNDGPDVFYTFTGTVEGQAVTVSTCGSGFDTRIRIFDSCDGAEITQNDDNAAACGPGGNSQLIFIASLGVEYIILIEGFSDDDLGPFELAVSCVDPAPVCGGTITDFAGASGDVGNCPTGNDFVATSTATGTIGTDADIDNVSVVYIESAFSSPSVNITLTSPEGTSLQLASAADASNGINAVFRDGGDPINVNALETQPFGGTFAAAFDGETVTGDWTLSICDENNTAGSLNSWSIGFCDGDIPPPTFMPVSNDAATRSSIISDERNLRMLKKERLYEKRKRRWIEENEK</sequence>
<organism evidence="4 5">
    <name type="scientific">Dokdonia pacifica</name>
    <dbReference type="NCBI Taxonomy" id="1627892"/>
    <lineage>
        <taxon>Bacteria</taxon>
        <taxon>Pseudomonadati</taxon>
        <taxon>Bacteroidota</taxon>
        <taxon>Flavobacteriia</taxon>
        <taxon>Flavobacteriales</taxon>
        <taxon>Flavobacteriaceae</taxon>
        <taxon>Dokdonia</taxon>
    </lineage>
</organism>
<dbReference type="GO" id="GO:0006508">
    <property type="term" value="P:proteolysis"/>
    <property type="evidence" value="ECO:0007669"/>
    <property type="project" value="UniProtKB-KW"/>
</dbReference>
<dbReference type="RefSeq" id="WP_089371410.1">
    <property type="nucleotide sequence ID" value="NZ_BMEP01000001.1"/>
</dbReference>
<dbReference type="OrthoDB" id="1376866at2"/>
<evidence type="ECO:0000256" key="2">
    <source>
        <dbReference type="ARBA" id="ARBA00022801"/>
    </source>
</evidence>
<gene>
    <name evidence="4" type="ORF">SAMN06265376_10375</name>
</gene>
<keyword evidence="1" id="KW-0645">Protease</keyword>
<dbReference type="PROSITE" id="PS51257">
    <property type="entry name" value="PROKAR_LIPOPROTEIN"/>
    <property type="match status" value="1"/>
</dbReference>
<dbReference type="Pfam" id="PF01483">
    <property type="entry name" value="P_proprotein"/>
    <property type="match status" value="1"/>
</dbReference>
<dbReference type="EMBL" id="FZNY01000003">
    <property type="protein sequence ID" value="SNR80374.1"/>
    <property type="molecule type" value="Genomic_DNA"/>
</dbReference>
<dbReference type="AlphaFoldDB" id="A0A238ZCD3"/>
<keyword evidence="5" id="KW-1185">Reference proteome</keyword>
<proteinExistence type="predicted"/>
<accession>A0A238ZCD3</accession>
<dbReference type="Gene3D" id="2.60.120.260">
    <property type="entry name" value="Galactose-binding domain-like"/>
    <property type="match status" value="1"/>
</dbReference>
<name>A0A238ZCD3_9FLAO</name>
<evidence type="ECO:0000259" key="3">
    <source>
        <dbReference type="PROSITE" id="PS51829"/>
    </source>
</evidence>
<feature type="domain" description="P/Homo B" evidence="3">
    <location>
        <begin position="526"/>
        <end position="678"/>
    </location>
</feature>
<dbReference type="InterPro" id="IPR008979">
    <property type="entry name" value="Galactose-bd-like_sf"/>
</dbReference>
<keyword evidence="2" id="KW-0378">Hydrolase</keyword>
<protein>
    <submittedName>
        <fullName evidence="4">Proprotein convertase P-domain-containing protein</fullName>
    </submittedName>
</protein>
<dbReference type="PROSITE" id="PS51829">
    <property type="entry name" value="P_HOMO_B"/>
    <property type="match status" value="1"/>
</dbReference>
<dbReference type="SUPFAM" id="SSF49785">
    <property type="entry name" value="Galactose-binding domain-like"/>
    <property type="match status" value="1"/>
</dbReference>
<dbReference type="GO" id="GO:0004252">
    <property type="term" value="F:serine-type endopeptidase activity"/>
    <property type="evidence" value="ECO:0007669"/>
    <property type="project" value="InterPro"/>
</dbReference>
<dbReference type="Proteomes" id="UP000198379">
    <property type="component" value="Unassembled WGS sequence"/>
</dbReference>
<evidence type="ECO:0000313" key="4">
    <source>
        <dbReference type="EMBL" id="SNR80374.1"/>
    </source>
</evidence>
<reference evidence="4 5" key="1">
    <citation type="submission" date="2017-06" db="EMBL/GenBank/DDBJ databases">
        <authorList>
            <person name="Kim H.J."/>
            <person name="Triplett B.A."/>
        </authorList>
    </citation>
    <scope>NUCLEOTIDE SEQUENCE [LARGE SCALE GENOMIC DNA]</scope>
    <source>
        <strain evidence="4 5">DSM 25597</strain>
    </source>
</reference>
<evidence type="ECO:0000313" key="5">
    <source>
        <dbReference type="Proteomes" id="UP000198379"/>
    </source>
</evidence>